<dbReference type="Pfam" id="PF01852">
    <property type="entry name" value="START"/>
    <property type="match status" value="1"/>
</dbReference>
<dbReference type="PROSITE" id="PS50848">
    <property type="entry name" value="START"/>
    <property type="match status" value="1"/>
</dbReference>
<dbReference type="GO" id="GO:0006869">
    <property type="term" value="P:lipid transport"/>
    <property type="evidence" value="ECO:0007669"/>
    <property type="project" value="UniProtKB-KW"/>
</dbReference>
<evidence type="ECO:0000256" key="2">
    <source>
        <dbReference type="ARBA" id="ARBA00022448"/>
    </source>
</evidence>
<evidence type="ECO:0000313" key="14">
    <source>
        <dbReference type="Proteomes" id="UP001154078"/>
    </source>
</evidence>
<feature type="domain" description="START" evidence="12">
    <location>
        <begin position="203"/>
        <end position="392"/>
    </location>
</feature>
<evidence type="ECO:0000256" key="6">
    <source>
        <dbReference type="ARBA" id="ARBA00023055"/>
    </source>
</evidence>
<comment type="subunit">
    <text evidence="8">Interacts with ACOT13/THEM2.</text>
</comment>
<dbReference type="OrthoDB" id="1295045at2759"/>
<evidence type="ECO:0000313" key="13">
    <source>
        <dbReference type="EMBL" id="CAH0558641.1"/>
    </source>
</evidence>
<evidence type="ECO:0000256" key="4">
    <source>
        <dbReference type="ARBA" id="ARBA00022553"/>
    </source>
</evidence>
<keyword evidence="5" id="KW-0007">Acetylation</keyword>
<dbReference type="PANTHER" id="PTHR19308:SF8">
    <property type="entry name" value="STAR-RELATED LIPID TRANSFER PROTEIN 7, MITOCHONDRIAL"/>
    <property type="match status" value="1"/>
</dbReference>
<keyword evidence="14" id="KW-1185">Reference proteome</keyword>
<dbReference type="InterPro" id="IPR051213">
    <property type="entry name" value="START_lipid_transfer"/>
</dbReference>
<dbReference type="AlphaFoldDB" id="A0A9P0B813"/>
<evidence type="ECO:0000256" key="10">
    <source>
        <dbReference type="ARBA" id="ARBA00077188"/>
    </source>
</evidence>
<evidence type="ECO:0000256" key="7">
    <source>
        <dbReference type="ARBA" id="ARBA00023121"/>
    </source>
</evidence>
<keyword evidence="3" id="KW-0963">Cytoplasm</keyword>
<evidence type="ECO:0000256" key="1">
    <source>
        <dbReference type="ARBA" id="ARBA00004496"/>
    </source>
</evidence>
<evidence type="ECO:0000256" key="9">
    <source>
        <dbReference type="ARBA" id="ARBA00069061"/>
    </source>
</evidence>
<keyword evidence="7" id="KW-0446">Lipid-binding</keyword>
<proteinExistence type="predicted"/>
<keyword evidence="4" id="KW-0597">Phosphoprotein</keyword>
<dbReference type="FunFam" id="3.30.530.20:FF:000017">
    <property type="entry name" value="Phosphatidylcholine transfer protein, putative"/>
    <property type="match status" value="1"/>
</dbReference>
<dbReference type="Proteomes" id="UP001154078">
    <property type="component" value="Chromosome 6"/>
</dbReference>
<organism evidence="13 14">
    <name type="scientific">Brassicogethes aeneus</name>
    <name type="common">Rape pollen beetle</name>
    <name type="synonym">Meligethes aeneus</name>
    <dbReference type="NCBI Taxonomy" id="1431903"/>
    <lineage>
        <taxon>Eukaryota</taxon>
        <taxon>Metazoa</taxon>
        <taxon>Ecdysozoa</taxon>
        <taxon>Arthropoda</taxon>
        <taxon>Hexapoda</taxon>
        <taxon>Insecta</taxon>
        <taxon>Pterygota</taxon>
        <taxon>Neoptera</taxon>
        <taxon>Endopterygota</taxon>
        <taxon>Coleoptera</taxon>
        <taxon>Polyphaga</taxon>
        <taxon>Cucujiformia</taxon>
        <taxon>Nitidulidae</taxon>
        <taxon>Meligethinae</taxon>
        <taxon>Brassicogethes</taxon>
    </lineage>
</organism>
<dbReference type="GO" id="GO:0008289">
    <property type="term" value="F:lipid binding"/>
    <property type="evidence" value="ECO:0007669"/>
    <property type="project" value="UniProtKB-KW"/>
</dbReference>
<reference evidence="13" key="1">
    <citation type="submission" date="2021-12" db="EMBL/GenBank/DDBJ databases">
        <authorList>
            <person name="King R."/>
        </authorList>
    </citation>
    <scope>NUCLEOTIDE SEQUENCE</scope>
</reference>
<accession>A0A9P0B813</accession>
<protein>
    <recommendedName>
        <fullName evidence="9">Phosphatidylcholine transfer protein</fullName>
    </recommendedName>
    <alternativeName>
        <fullName evidence="11">START domain-containing protein 2</fullName>
    </alternativeName>
    <alternativeName>
        <fullName evidence="10">StAR-related lipid transfer protein 2</fullName>
    </alternativeName>
</protein>
<evidence type="ECO:0000256" key="3">
    <source>
        <dbReference type="ARBA" id="ARBA00022490"/>
    </source>
</evidence>
<sequence length="480" mass="56677">MYPQRISRSFIIPQTNLRNILLRKPNKLYEYVIQKSILNIRKSKNMSTTIQHLIRKLHFNIFVKYALPNSFKDQSANLLRVWAHQCECVVVQRLRRSQQMISLYSRMWGEGALKDLLRNMKLTFYKKNKELMLGAIGISTYNWEDNRLPEAELKKYLNDLDYINKLKEKTICSACDPSSKEKPNSAICNCNKPGQVDTSKSFENWFPFLEKQDLVVWRKMHESGSYVYKVFGSYADVSAEDFLNVQVDNSYRKKWDTTAVILETAETDEKPNSNSDIIYWEMQWPRLFANRDYVYNRRYLVDESTSTLVILSKSTVHSKYPKRTDTYRVEDYWSRMVIKPYTEIDKPGVEFCLTYYDNPGVNIPSSVTNWVAMRAMPDFLDRLREATRNYKEYCIKEGISEACKIIKERIIEDTEFLDFCSCNQEPIILSKKLNGIRKKKKNRKTSDSILNTQEGMESPAATSNQADSYWKYLHPYYYFH</sequence>
<dbReference type="GO" id="GO:0005829">
    <property type="term" value="C:cytosol"/>
    <property type="evidence" value="ECO:0007669"/>
    <property type="project" value="UniProtKB-ARBA"/>
</dbReference>
<evidence type="ECO:0000256" key="11">
    <source>
        <dbReference type="ARBA" id="ARBA00079049"/>
    </source>
</evidence>
<name>A0A9P0B813_BRAAE</name>
<dbReference type="SMART" id="SM00234">
    <property type="entry name" value="START"/>
    <property type="match status" value="1"/>
</dbReference>
<dbReference type="PANTHER" id="PTHR19308">
    <property type="entry name" value="PHOSPHATIDYLCHOLINE TRANSFER PROTEIN"/>
    <property type="match status" value="1"/>
</dbReference>
<dbReference type="SUPFAM" id="SSF55961">
    <property type="entry name" value="Bet v1-like"/>
    <property type="match status" value="1"/>
</dbReference>
<gene>
    <name evidence="13" type="ORF">MELIAE_LOCUS8919</name>
</gene>
<keyword evidence="2" id="KW-0813">Transport</keyword>
<dbReference type="InterPro" id="IPR002913">
    <property type="entry name" value="START_lipid-bd_dom"/>
</dbReference>
<dbReference type="EMBL" id="OV121137">
    <property type="protein sequence ID" value="CAH0558641.1"/>
    <property type="molecule type" value="Genomic_DNA"/>
</dbReference>
<comment type="subcellular location">
    <subcellularLocation>
        <location evidence="1">Cytoplasm</location>
    </subcellularLocation>
</comment>
<dbReference type="Gene3D" id="3.30.530.20">
    <property type="match status" value="1"/>
</dbReference>
<evidence type="ECO:0000256" key="5">
    <source>
        <dbReference type="ARBA" id="ARBA00022990"/>
    </source>
</evidence>
<keyword evidence="6" id="KW-0445">Lipid transport</keyword>
<evidence type="ECO:0000259" key="12">
    <source>
        <dbReference type="PROSITE" id="PS50848"/>
    </source>
</evidence>
<evidence type="ECO:0000256" key="8">
    <source>
        <dbReference type="ARBA" id="ARBA00063535"/>
    </source>
</evidence>
<dbReference type="InterPro" id="IPR023393">
    <property type="entry name" value="START-like_dom_sf"/>
</dbReference>